<protein>
    <submittedName>
        <fullName evidence="1">Uncharacterized protein</fullName>
    </submittedName>
</protein>
<gene>
    <name evidence="1" type="ORF">Patl1_04059</name>
</gene>
<evidence type="ECO:0000313" key="1">
    <source>
        <dbReference type="EMBL" id="KAJ0103472.1"/>
    </source>
</evidence>
<accession>A0ACC1BWN6</accession>
<proteinExistence type="predicted"/>
<organism evidence="1 2">
    <name type="scientific">Pistacia atlantica</name>
    <dbReference type="NCBI Taxonomy" id="434234"/>
    <lineage>
        <taxon>Eukaryota</taxon>
        <taxon>Viridiplantae</taxon>
        <taxon>Streptophyta</taxon>
        <taxon>Embryophyta</taxon>
        <taxon>Tracheophyta</taxon>
        <taxon>Spermatophyta</taxon>
        <taxon>Magnoliopsida</taxon>
        <taxon>eudicotyledons</taxon>
        <taxon>Gunneridae</taxon>
        <taxon>Pentapetalae</taxon>
        <taxon>rosids</taxon>
        <taxon>malvids</taxon>
        <taxon>Sapindales</taxon>
        <taxon>Anacardiaceae</taxon>
        <taxon>Pistacia</taxon>
    </lineage>
</organism>
<dbReference type="EMBL" id="CM047899">
    <property type="protein sequence ID" value="KAJ0103472.1"/>
    <property type="molecule type" value="Genomic_DNA"/>
</dbReference>
<dbReference type="Proteomes" id="UP001164250">
    <property type="component" value="Chromosome 3"/>
</dbReference>
<keyword evidence="2" id="KW-1185">Reference proteome</keyword>
<evidence type="ECO:0000313" key="2">
    <source>
        <dbReference type="Proteomes" id="UP001164250"/>
    </source>
</evidence>
<sequence>MDKERHHATIENKESQPKQTDVALNSEETQSSTMFSSNSDMPEFHISVFQDLASVDVSLRQAAVESLVTELEEVQKDYERCGKELVENGIKLEADKDVGLNDCAPSSLLVWARDFWVFGFACLYRPFIQFFIANTSDSIDMEVKMEEKEDDEDDIVVIDVDDEDGVENDGDEDYITEEEAEEEDTKEEEAEAEEVTIWKRRGKKTSGNNAVCYWNHVKKDDVCICEILLKEGEKQDIIKFVLMKKKKNFLMMKKLKDIML</sequence>
<comment type="caution">
    <text evidence="1">The sequence shown here is derived from an EMBL/GenBank/DDBJ whole genome shotgun (WGS) entry which is preliminary data.</text>
</comment>
<reference evidence="2" key="1">
    <citation type="journal article" date="2023" name="G3 (Bethesda)">
        <title>Genome assembly and association tests identify interacting loci associated with vigor, precocity, and sex in interspecific pistachio rootstocks.</title>
        <authorList>
            <person name="Palmer W."/>
            <person name="Jacygrad E."/>
            <person name="Sagayaradj S."/>
            <person name="Cavanaugh K."/>
            <person name="Han R."/>
            <person name="Bertier L."/>
            <person name="Beede B."/>
            <person name="Kafkas S."/>
            <person name="Golino D."/>
            <person name="Preece J."/>
            <person name="Michelmore R."/>
        </authorList>
    </citation>
    <scope>NUCLEOTIDE SEQUENCE [LARGE SCALE GENOMIC DNA]</scope>
</reference>
<name>A0ACC1BWN6_9ROSI</name>